<dbReference type="AlphaFoldDB" id="A0A645HRU0"/>
<proteinExistence type="predicted"/>
<protein>
    <submittedName>
        <fullName evidence="1">Uncharacterized protein</fullName>
    </submittedName>
</protein>
<reference evidence="1" key="1">
    <citation type="submission" date="2019-08" db="EMBL/GenBank/DDBJ databases">
        <authorList>
            <person name="Kucharzyk K."/>
            <person name="Murdoch R.W."/>
            <person name="Higgins S."/>
            <person name="Loffler F."/>
        </authorList>
    </citation>
    <scope>NUCLEOTIDE SEQUENCE</scope>
</reference>
<comment type="caution">
    <text evidence="1">The sequence shown here is derived from an EMBL/GenBank/DDBJ whole genome shotgun (WGS) entry which is preliminary data.</text>
</comment>
<organism evidence="1">
    <name type="scientific">bioreactor metagenome</name>
    <dbReference type="NCBI Taxonomy" id="1076179"/>
    <lineage>
        <taxon>unclassified sequences</taxon>
        <taxon>metagenomes</taxon>
        <taxon>ecological metagenomes</taxon>
    </lineage>
</organism>
<name>A0A645HRU0_9ZZZZ</name>
<sequence>MRTLQRLNREFIRETNFKDWKQYPNNYFDPIKFANLSNINRDMYYYCIQGISYNLGALSDLLDKKLNENNSDDVYKYIYAVYNQKRKLNIDRQLNDPRYKLNNNGNIIGDRI</sequence>
<evidence type="ECO:0000313" key="1">
    <source>
        <dbReference type="EMBL" id="MPN41647.1"/>
    </source>
</evidence>
<gene>
    <name evidence="1" type="ORF">SDC9_189201</name>
</gene>
<accession>A0A645HRU0</accession>
<dbReference type="EMBL" id="VSSQ01098835">
    <property type="protein sequence ID" value="MPN41647.1"/>
    <property type="molecule type" value="Genomic_DNA"/>
</dbReference>